<keyword evidence="3" id="KW-1185">Reference proteome</keyword>
<reference evidence="2" key="2">
    <citation type="submission" date="2023-08" db="EMBL/GenBank/DDBJ databases">
        <title>Identification and characterization of horizontal gene transfer across gut microbiota members of farm animals based on homology search.</title>
        <authorList>
            <person name="Schwarzerova J."/>
            <person name="Nykrynova M."/>
            <person name="Jureckova K."/>
            <person name="Cejkova D."/>
            <person name="Rychlik I."/>
        </authorList>
    </citation>
    <scope>NUCLEOTIDE SEQUENCE</scope>
    <source>
        <strain evidence="2">ET15</strain>
        <strain evidence="1">ET37</strain>
    </source>
</reference>
<name>A0AAW7JQC9_9BACT</name>
<evidence type="ECO:0000313" key="2">
    <source>
        <dbReference type="EMBL" id="MDN0024080.1"/>
    </source>
</evidence>
<proteinExistence type="predicted"/>
<dbReference type="PROSITE" id="PS51257">
    <property type="entry name" value="PROKAR_LIPOPROTEIN"/>
    <property type="match status" value="1"/>
</dbReference>
<dbReference type="EMBL" id="JAUEIE010000001">
    <property type="protein sequence ID" value="MDN0021584.1"/>
    <property type="molecule type" value="Genomic_DNA"/>
</dbReference>
<organism evidence="2 4">
    <name type="scientific">Leyella lascolaii</name>
    <dbReference type="NCBI Taxonomy" id="1776379"/>
    <lineage>
        <taxon>Bacteria</taxon>
        <taxon>Pseudomonadati</taxon>
        <taxon>Bacteroidota</taxon>
        <taxon>Bacteroidia</taxon>
        <taxon>Bacteroidales</taxon>
        <taxon>Prevotellaceae</taxon>
        <taxon>Leyella</taxon>
    </lineage>
</organism>
<dbReference type="Proteomes" id="UP001167831">
    <property type="component" value="Unassembled WGS sequence"/>
</dbReference>
<comment type="caution">
    <text evidence="2">The sequence shown here is derived from an EMBL/GenBank/DDBJ whole genome shotgun (WGS) entry which is preliminary data.</text>
</comment>
<accession>A0AAW7JQC9</accession>
<protein>
    <submittedName>
        <fullName evidence="2">Uncharacterized protein</fullName>
    </submittedName>
</protein>
<sequence length="236" mass="28318">MNRFLKKTLWLFGVFFLCVMFFSCEMYDVDYNDYHTSVEADCDDSVYDKNEGIYKGEIFLVRDVRFPYGDRTYDSVDVRLGNHVNKELEIMELPVKSLFDRYEDRKLLADIPSWVLEKKINITFKYKLYFNILYELPKEGEVVDIDIDSIISNDFSDSRGSIEIDYHHRIYADSVYNEDKTQKLKFDVNGSVYLWRDEDVMNLRFNKLEINDKVFIDEKNNPRYLRIIISGRRRNI</sequence>
<reference evidence="2" key="1">
    <citation type="submission" date="2023-06" db="EMBL/GenBank/DDBJ databases">
        <authorList>
            <person name="Zeman M."/>
            <person name="Kubasova T."/>
            <person name="Jahodarova E."/>
            <person name="Nykrynova M."/>
            <person name="Rychlik I."/>
        </authorList>
    </citation>
    <scope>NUCLEOTIDE SEQUENCE</scope>
    <source>
        <strain evidence="2">ET15</strain>
        <strain evidence="1">ET37</strain>
    </source>
</reference>
<evidence type="ECO:0000313" key="4">
    <source>
        <dbReference type="Proteomes" id="UP001168478"/>
    </source>
</evidence>
<dbReference type="EMBL" id="JAUEIF010000001">
    <property type="protein sequence ID" value="MDN0024080.1"/>
    <property type="molecule type" value="Genomic_DNA"/>
</dbReference>
<dbReference type="Proteomes" id="UP001168478">
    <property type="component" value="Unassembled WGS sequence"/>
</dbReference>
<dbReference type="AlphaFoldDB" id="A0AAW7JQC9"/>
<gene>
    <name evidence="1" type="ORF">QVN81_00890</name>
    <name evidence="2" type="ORF">QVN84_00880</name>
</gene>
<evidence type="ECO:0000313" key="3">
    <source>
        <dbReference type="Proteomes" id="UP001167831"/>
    </source>
</evidence>
<evidence type="ECO:0000313" key="1">
    <source>
        <dbReference type="EMBL" id="MDN0021584.1"/>
    </source>
</evidence>
<dbReference type="RefSeq" id="WP_273532431.1">
    <property type="nucleotide sequence ID" value="NZ_CALUKV010000026.1"/>
</dbReference>